<gene>
    <name evidence="2" type="ORF">BD847_1790</name>
</gene>
<organism evidence="2 3">
    <name type="scientific">Flavobacterium cutihirudinis</name>
    <dbReference type="NCBI Taxonomy" id="1265740"/>
    <lineage>
        <taxon>Bacteria</taxon>
        <taxon>Pseudomonadati</taxon>
        <taxon>Bacteroidota</taxon>
        <taxon>Flavobacteriia</taxon>
        <taxon>Flavobacteriales</taxon>
        <taxon>Flavobacteriaceae</taxon>
        <taxon>Flavobacterium</taxon>
    </lineage>
</organism>
<dbReference type="EMBL" id="QRDQ01000008">
    <property type="protein sequence ID" value="RED25047.1"/>
    <property type="molecule type" value="Genomic_DNA"/>
</dbReference>
<evidence type="ECO:0000256" key="1">
    <source>
        <dbReference type="SAM" id="SignalP"/>
    </source>
</evidence>
<comment type="caution">
    <text evidence="2">The sequence shown here is derived from an EMBL/GenBank/DDBJ whole genome shotgun (WGS) entry which is preliminary data.</text>
</comment>
<evidence type="ECO:0000313" key="2">
    <source>
        <dbReference type="EMBL" id="RED25047.1"/>
    </source>
</evidence>
<evidence type="ECO:0008006" key="4">
    <source>
        <dbReference type="Google" id="ProtNLM"/>
    </source>
</evidence>
<sequence length="229" mass="26049">MKAYAVIFLTIVFVFPLNCFSQKATKTNTNPDNGITKLNADAKPDEELVIAAYYVEETINMTFGKRITKYEVSKLDMVNTYDLGPNNTRIVTPIYRKPKVKAAEVPLMAKIVTDIPAETVKPVKVEVTHKAEPAKYIDIDISRTYEKVLDKGYKSVDMLRKVADKSYFDGDMEEAAKYYAELLGMSANLDSIYYYRYAESLKAINQTEKANEMMLLFESKNPTNRVAKK</sequence>
<dbReference type="SUPFAM" id="SSF48452">
    <property type="entry name" value="TPR-like"/>
    <property type="match status" value="1"/>
</dbReference>
<dbReference type="OrthoDB" id="1324191at2"/>
<dbReference type="Proteomes" id="UP000257004">
    <property type="component" value="Unassembled WGS sequence"/>
</dbReference>
<evidence type="ECO:0000313" key="3">
    <source>
        <dbReference type="Proteomes" id="UP000257004"/>
    </source>
</evidence>
<proteinExistence type="predicted"/>
<feature type="signal peptide" evidence="1">
    <location>
        <begin position="1"/>
        <end position="24"/>
    </location>
</feature>
<keyword evidence="3" id="KW-1185">Reference proteome</keyword>
<dbReference type="AlphaFoldDB" id="A0A3D9FY24"/>
<dbReference type="InterPro" id="IPR011990">
    <property type="entry name" value="TPR-like_helical_dom_sf"/>
</dbReference>
<dbReference type="RefSeq" id="WP_115887894.1">
    <property type="nucleotide sequence ID" value="NZ_QRDQ01000008.1"/>
</dbReference>
<protein>
    <recommendedName>
        <fullName evidence="4">Tetratricopeptide repeat protein</fullName>
    </recommendedName>
</protein>
<feature type="chain" id="PRO_5017774574" description="Tetratricopeptide repeat protein" evidence="1">
    <location>
        <begin position="25"/>
        <end position="229"/>
    </location>
</feature>
<accession>A0A3D9FY24</accession>
<name>A0A3D9FY24_9FLAO</name>
<reference evidence="2 3" key="1">
    <citation type="submission" date="2018-07" db="EMBL/GenBank/DDBJ databases">
        <title>Genomic Encyclopedia of Archaeal and Bacterial Type Strains, Phase II (KMG-II): from individual species to whole genera.</title>
        <authorList>
            <person name="Goeker M."/>
        </authorList>
    </citation>
    <scope>NUCLEOTIDE SEQUENCE [LARGE SCALE GENOMIC DNA]</scope>
    <source>
        <strain evidence="2 3">DSM 25795</strain>
    </source>
</reference>
<keyword evidence="1" id="KW-0732">Signal</keyword>